<gene>
    <name evidence="1" type="ORF">GCM10008960_09680</name>
</gene>
<dbReference type="Proteomes" id="UP000644548">
    <property type="component" value="Unassembled WGS sequence"/>
</dbReference>
<accession>A0ABQ2S496</accession>
<name>A0ABQ2S496_9DEIO</name>
<keyword evidence="2" id="KW-1185">Reference proteome</keyword>
<comment type="caution">
    <text evidence="1">The sequence shown here is derived from an EMBL/GenBank/DDBJ whole genome shotgun (WGS) entry which is preliminary data.</text>
</comment>
<dbReference type="EMBL" id="BMQN01000001">
    <property type="protein sequence ID" value="GGR84718.1"/>
    <property type="molecule type" value="Genomic_DNA"/>
</dbReference>
<proteinExistence type="predicted"/>
<sequence length="107" mass="11815">MNEWPQLGLMVLAGAVDCCDGCARLLTDLWRDDPEAAARVLEVIQTEGPQRWRSVCGAGAICGCGAGDVLWQAGAGVEWADWAVHYVRIYRRMEPLPGWFVDILLLI</sequence>
<evidence type="ECO:0000313" key="2">
    <source>
        <dbReference type="Proteomes" id="UP000644548"/>
    </source>
</evidence>
<reference evidence="2" key="1">
    <citation type="journal article" date="2019" name="Int. J. Syst. Evol. Microbiol.">
        <title>The Global Catalogue of Microorganisms (GCM) 10K type strain sequencing project: providing services to taxonomists for standard genome sequencing and annotation.</title>
        <authorList>
            <consortium name="The Broad Institute Genomics Platform"/>
            <consortium name="The Broad Institute Genome Sequencing Center for Infectious Disease"/>
            <person name="Wu L."/>
            <person name="Ma J."/>
        </authorList>
    </citation>
    <scope>NUCLEOTIDE SEQUENCE [LARGE SCALE GENOMIC DNA]</scope>
    <source>
        <strain evidence="2">JCM 31405</strain>
    </source>
</reference>
<evidence type="ECO:0000313" key="1">
    <source>
        <dbReference type="EMBL" id="GGR84718.1"/>
    </source>
</evidence>
<protein>
    <submittedName>
        <fullName evidence="1">Uncharacterized protein</fullName>
    </submittedName>
</protein>
<dbReference type="RefSeq" id="WP_189071967.1">
    <property type="nucleotide sequence ID" value="NZ_BMQN01000001.1"/>
</dbReference>
<organism evidence="1 2">
    <name type="scientific">Deinococcus sedimenti</name>
    <dbReference type="NCBI Taxonomy" id="1867090"/>
    <lineage>
        <taxon>Bacteria</taxon>
        <taxon>Thermotogati</taxon>
        <taxon>Deinococcota</taxon>
        <taxon>Deinococci</taxon>
        <taxon>Deinococcales</taxon>
        <taxon>Deinococcaceae</taxon>
        <taxon>Deinococcus</taxon>
    </lineage>
</organism>